<keyword evidence="3" id="KW-0963">Cytoplasm</keyword>
<dbReference type="CTD" id="36750"/>
<reference evidence="6" key="1">
    <citation type="journal article" date="2021" name="J. Neurophysiol.">
        <title>Gene transcription changes in a locust model of noise-induced deafness.</title>
        <authorList>
            <person name="French A.S."/>
            <person name="Warren B."/>
        </authorList>
    </citation>
    <scope>NUCLEOTIDE SEQUENCE</scope>
</reference>
<proteinExistence type="evidence at transcript level"/>
<dbReference type="Pfam" id="PF10248">
    <property type="entry name" value="Mlf1IP"/>
    <property type="match status" value="1"/>
</dbReference>
<dbReference type="KEGG" id="sgre:126325417"/>
<evidence type="ECO:0000256" key="1">
    <source>
        <dbReference type="ARBA" id="ARBA00004496"/>
    </source>
</evidence>
<feature type="compositionally biased region" description="Basic and acidic residues" evidence="5">
    <location>
        <begin position="247"/>
        <end position="267"/>
    </location>
</feature>
<evidence type="ECO:0000256" key="4">
    <source>
        <dbReference type="ARBA" id="ARBA00022553"/>
    </source>
</evidence>
<evidence type="ECO:0000256" key="2">
    <source>
        <dbReference type="ARBA" id="ARBA00008332"/>
    </source>
</evidence>
<protein>
    <submittedName>
        <fullName evidence="6">Myeloid leukemia factor</fullName>
    </submittedName>
</protein>
<feature type="region of interest" description="Disordered" evidence="5">
    <location>
        <begin position="98"/>
        <end position="123"/>
    </location>
</feature>
<dbReference type="EMBL" id="MW962843">
    <property type="protein sequence ID" value="QVD39609.1"/>
    <property type="molecule type" value="mRNA"/>
</dbReference>
<dbReference type="InterPro" id="IPR019376">
    <property type="entry name" value="Myeloid_leukemia_factor"/>
</dbReference>
<feature type="region of interest" description="Disordered" evidence="5">
    <location>
        <begin position="189"/>
        <end position="281"/>
    </location>
</feature>
<accession>A0A8E5JTE3</accession>
<comment type="similarity">
    <text evidence="2">Belongs to the MLF family.</text>
</comment>
<keyword evidence="4" id="KW-0597">Phosphoprotein</keyword>
<feature type="compositionally biased region" description="Low complexity" evidence="5">
    <location>
        <begin position="269"/>
        <end position="281"/>
    </location>
</feature>
<evidence type="ECO:0000256" key="3">
    <source>
        <dbReference type="ARBA" id="ARBA00022490"/>
    </source>
</evidence>
<dbReference type="OrthoDB" id="8707547at2759"/>
<evidence type="ECO:0000313" key="6">
    <source>
        <dbReference type="EMBL" id="QVD39609.1"/>
    </source>
</evidence>
<dbReference type="GO" id="GO:0005737">
    <property type="term" value="C:cytoplasm"/>
    <property type="evidence" value="ECO:0007669"/>
    <property type="project" value="UniProtKB-SubCell"/>
</dbReference>
<dbReference type="GeneID" id="126325417"/>
<feature type="compositionally biased region" description="Polar residues" evidence="5">
    <location>
        <begin position="218"/>
        <end position="235"/>
    </location>
</feature>
<dbReference type="AlphaFoldDB" id="A0A8E5JTE3"/>
<name>A0A8E5JTE3_SCHGR</name>
<sequence length="281" mass="31648">MSLFGSLMGDFEEDPFFGAHMRSMRQMNDMMNSMFSNPFGMLGGMGFPALEGPRSQNSPASRGCQDLMPFGFPNMNSIFQNFEHMANNPNCHSFSSSTVMTMSSGPDGKPQVYQASSSTRTAPGGIKEVKKTVCDSRSGTKKMAVGHHIGERAHYLEREQNLYSGEQEERQDFINLDEDEAEEFNKEFEQKARNTVGSINYPSAHLPSRRHRDMLALPSSSSRIKNRPYHSNNHRNYPALPSPSRIHSKERSRKRDHEPESLLERSNKSLKSSSSTSNENP</sequence>
<dbReference type="RefSeq" id="XP_049851129.1">
    <property type="nucleotide sequence ID" value="XM_049995172.1"/>
</dbReference>
<comment type="subcellular location">
    <subcellularLocation>
        <location evidence="1">Cytoplasm</location>
    </subcellularLocation>
</comment>
<evidence type="ECO:0000256" key="5">
    <source>
        <dbReference type="SAM" id="MobiDB-lite"/>
    </source>
</evidence>
<organism evidence="6">
    <name type="scientific">Schistocerca gregaria</name>
    <name type="common">Desert locust</name>
    <name type="synonym">Gryllus gregarius</name>
    <dbReference type="NCBI Taxonomy" id="7010"/>
    <lineage>
        <taxon>Eukaryota</taxon>
        <taxon>Metazoa</taxon>
        <taxon>Ecdysozoa</taxon>
        <taxon>Arthropoda</taxon>
        <taxon>Hexapoda</taxon>
        <taxon>Insecta</taxon>
        <taxon>Pterygota</taxon>
        <taxon>Neoptera</taxon>
        <taxon>Polyneoptera</taxon>
        <taxon>Orthoptera</taxon>
        <taxon>Caelifera</taxon>
        <taxon>Acrididea</taxon>
        <taxon>Acridomorpha</taxon>
        <taxon>Acridoidea</taxon>
        <taxon>Acrididae</taxon>
        <taxon>Cyrtacanthacridinae</taxon>
        <taxon>Schistocerca</taxon>
    </lineage>
</organism>
<dbReference type="PANTHER" id="PTHR13105">
    <property type="entry name" value="MYELOID LEUKEMIA FACTOR"/>
    <property type="match status" value="1"/>
</dbReference>